<organism evidence="1 2">
    <name type="scientific">Persea americana</name>
    <name type="common">Avocado</name>
    <dbReference type="NCBI Taxonomy" id="3435"/>
    <lineage>
        <taxon>Eukaryota</taxon>
        <taxon>Viridiplantae</taxon>
        <taxon>Streptophyta</taxon>
        <taxon>Embryophyta</taxon>
        <taxon>Tracheophyta</taxon>
        <taxon>Spermatophyta</taxon>
        <taxon>Magnoliopsida</taxon>
        <taxon>Magnoliidae</taxon>
        <taxon>Laurales</taxon>
        <taxon>Lauraceae</taxon>
        <taxon>Persea</taxon>
    </lineage>
</organism>
<sequence>MIRQPQQVSSSLSRMQLVSPPPAHSQGSLLIVSDDEKLLHVMRNTNGLSQSLKEADNKRSEGERNQALGDPASKRCHFPC</sequence>
<dbReference type="EMBL" id="CM056811">
    <property type="protein sequence ID" value="KAJ8635478.1"/>
    <property type="molecule type" value="Genomic_DNA"/>
</dbReference>
<comment type="caution">
    <text evidence="1">The sequence shown here is derived from an EMBL/GenBank/DDBJ whole genome shotgun (WGS) entry which is preliminary data.</text>
</comment>
<name>A0ACC2LQL7_PERAE</name>
<accession>A0ACC2LQL7</accession>
<evidence type="ECO:0000313" key="1">
    <source>
        <dbReference type="EMBL" id="KAJ8635478.1"/>
    </source>
</evidence>
<gene>
    <name evidence="1" type="ORF">MRB53_009745</name>
</gene>
<keyword evidence="2" id="KW-1185">Reference proteome</keyword>
<proteinExistence type="predicted"/>
<reference evidence="1 2" key="1">
    <citation type="journal article" date="2022" name="Hortic Res">
        <title>A haplotype resolved chromosomal level avocado genome allows analysis of novel avocado genes.</title>
        <authorList>
            <person name="Nath O."/>
            <person name="Fletcher S.J."/>
            <person name="Hayward A."/>
            <person name="Shaw L.M."/>
            <person name="Masouleh A.K."/>
            <person name="Furtado A."/>
            <person name="Henry R.J."/>
            <person name="Mitter N."/>
        </authorList>
    </citation>
    <scope>NUCLEOTIDE SEQUENCE [LARGE SCALE GENOMIC DNA]</scope>
    <source>
        <strain evidence="2">cv. Hass</strain>
    </source>
</reference>
<evidence type="ECO:0000313" key="2">
    <source>
        <dbReference type="Proteomes" id="UP001234297"/>
    </source>
</evidence>
<protein>
    <submittedName>
        <fullName evidence="1">Uncharacterized protein</fullName>
    </submittedName>
</protein>
<dbReference type="Proteomes" id="UP001234297">
    <property type="component" value="Chromosome 3"/>
</dbReference>